<proteinExistence type="predicted"/>
<accession>A0A514D3E6</accession>
<sequence>MAFADPQSVTINAVVTSLPRTSAGTNGGAFGTADGITKLSVSHAYGKRTRRSARIDFQKIAADTYNPTLNVKSSMSAYIVVDIPVTGFTITEQKYIVDALTLYLSASSGARTTQLLGGEV</sequence>
<evidence type="ECO:0008006" key="2">
    <source>
        <dbReference type="Google" id="ProtNLM"/>
    </source>
</evidence>
<reference evidence="1" key="1">
    <citation type="submission" date="2019-05" db="EMBL/GenBank/DDBJ databases">
        <title>Metatranscriptomic reconstruction reveals RNA viruses with the potential to shape carbon cycling in soil.</title>
        <authorList>
            <person name="Starr E.P."/>
            <person name="Nuccio E."/>
            <person name="Pett-Ridge J."/>
            <person name="Banfield J.F."/>
            <person name="Firestone M.K."/>
        </authorList>
    </citation>
    <scope>NUCLEOTIDE SEQUENCE</scope>
    <source>
        <strain evidence="1">H1_Rhizo_Litter_1_scaffold_401</strain>
    </source>
</reference>
<protein>
    <recommendedName>
        <fullName evidence="2">Coat protein</fullName>
    </recommendedName>
</protein>
<evidence type="ECO:0000313" key="1">
    <source>
        <dbReference type="EMBL" id="QDH88141.1"/>
    </source>
</evidence>
<organism evidence="1">
    <name type="scientific">Leviviridae sp</name>
    <dbReference type="NCBI Taxonomy" id="2027243"/>
    <lineage>
        <taxon>Viruses</taxon>
        <taxon>Riboviria</taxon>
        <taxon>Orthornavirae</taxon>
        <taxon>Lenarviricota</taxon>
        <taxon>Leviviricetes</taxon>
        <taxon>Norzivirales</taxon>
        <taxon>Fiersviridae</taxon>
    </lineage>
</organism>
<gene>
    <name evidence="1" type="ORF">H1RhizoLitter1401_000003</name>
</gene>
<dbReference type="EMBL" id="MN033873">
    <property type="protein sequence ID" value="QDH88141.1"/>
    <property type="molecule type" value="Genomic_RNA"/>
</dbReference>
<name>A0A514D3E6_9VIRU</name>